<dbReference type="STRING" id="1492898.SY85_11230"/>
<proteinExistence type="predicted"/>
<gene>
    <name evidence="3" type="ORF">SY85_11230</name>
</gene>
<accession>A0A172TVC5</accession>
<name>A0A172TVC5_9BACT</name>
<keyword evidence="4" id="KW-1185">Reference proteome</keyword>
<feature type="signal peptide" evidence="1">
    <location>
        <begin position="1"/>
        <end position="24"/>
    </location>
</feature>
<organism evidence="3 4">
    <name type="scientific">Flavisolibacter tropicus</name>
    <dbReference type="NCBI Taxonomy" id="1492898"/>
    <lineage>
        <taxon>Bacteria</taxon>
        <taxon>Pseudomonadati</taxon>
        <taxon>Bacteroidota</taxon>
        <taxon>Chitinophagia</taxon>
        <taxon>Chitinophagales</taxon>
        <taxon>Chitinophagaceae</taxon>
        <taxon>Flavisolibacter</taxon>
    </lineage>
</organism>
<dbReference type="KEGG" id="fla:SY85_11230"/>
<feature type="domain" description="DUF4833" evidence="2">
    <location>
        <begin position="44"/>
        <end position="180"/>
    </location>
</feature>
<dbReference type="AlphaFoldDB" id="A0A172TVC5"/>
<protein>
    <recommendedName>
        <fullName evidence="2">DUF4833 domain-containing protein</fullName>
    </recommendedName>
</protein>
<dbReference type="OrthoDB" id="9785831at2"/>
<dbReference type="InterPro" id="IPR032269">
    <property type="entry name" value="DUF4833"/>
</dbReference>
<sequence>MLVFKVISMLMMPCQLLLSSLTFQVHTTFKAAHENLPDRNANLFIIKRNTDNNLVVYDAKVLPDKTLDPQNPVEVYWIRNTEGGIKKELSYMQRTMAYGLSLKKVDNAYEGKIAAYDKRPIKITQTPSGMPIAYIIINGKWQQLQQVYLHIADAKALVPKITYIQLFGKDVQTGNSVSEKIIL</sequence>
<dbReference type="Proteomes" id="UP000077177">
    <property type="component" value="Chromosome"/>
</dbReference>
<keyword evidence="1" id="KW-0732">Signal</keyword>
<dbReference type="Pfam" id="PF16117">
    <property type="entry name" value="DUF4833"/>
    <property type="match status" value="1"/>
</dbReference>
<reference evidence="3 4" key="2">
    <citation type="journal article" date="2016" name="Int. J. Syst. Evol. Microbiol.">
        <title>Flavisolibacter tropicus sp. nov., isolated from tropical soil.</title>
        <authorList>
            <person name="Lee J.J."/>
            <person name="Kang M.S."/>
            <person name="Kim G.S."/>
            <person name="Lee C.S."/>
            <person name="Lim S."/>
            <person name="Lee J."/>
            <person name="Roh S.H."/>
            <person name="Kang H."/>
            <person name="Ha J.M."/>
            <person name="Bae S."/>
            <person name="Jung H.Y."/>
            <person name="Kim M.K."/>
        </authorList>
    </citation>
    <scope>NUCLEOTIDE SEQUENCE [LARGE SCALE GENOMIC DNA]</scope>
    <source>
        <strain evidence="3 4">LCS9</strain>
    </source>
</reference>
<evidence type="ECO:0000313" key="3">
    <source>
        <dbReference type="EMBL" id="ANE50990.1"/>
    </source>
</evidence>
<dbReference type="EMBL" id="CP011390">
    <property type="protein sequence ID" value="ANE50990.1"/>
    <property type="molecule type" value="Genomic_DNA"/>
</dbReference>
<evidence type="ECO:0000256" key="1">
    <source>
        <dbReference type="SAM" id="SignalP"/>
    </source>
</evidence>
<reference evidence="4" key="1">
    <citation type="submission" date="2015-01" db="EMBL/GenBank/DDBJ databases">
        <title>Flavisolibacter sp./LCS9/ whole genome sequencing.</title>
        <authorList>
            <person name="Kim M.K."/>
            <person name="Srinivasan S."/>
            <person name="Lee J.-J."/>
        </authorList>
    </citation>
    <scope>NUCLEOTIDE SEQUENCE [LARGE SCALE GENOMIC DNA]</scope>
    <source>
        <strain evidence="4">LCS9</strain>
    </source>
</reference>
<evidence type="ECO:0000313" key="4">
    <source>
        <dbReference type="Proteomes" id="UP000077177"/>
    </source>
</evidence>
<evidence type="ECO:0000259" key="2">
    <source>
        <dbReference type="Pfam" id="PF16117"/>
    </source>
</evidence>
<feature type="chain" id="PRO_5008001211" description="DUF4833 domain-containing protein" evidence="1">
    <location>
        <begin position="25"/>
        <end position="183"/>
    </location>
</feature>
<dbReference type="RefSeq" id="WP_066404530.1">
    <property type="nucleotide sequence ID" value="NZ_CP011390.1"/>
</dbReference>